<protein>
    <submittedName>
        <fullName evidence="2">Uncharacterized protein</fullName>
    </submittedName>
</protein>
<comment type="caution">
    <text evidence="2">The sequence shown here is derived from an EMBL/GenBank/DDBJ whole genome shotgun (WGS) entry which is preliminary data.</text>
</comment>
<evidence type="ECO:0000313" key="3">
    <source>
        <dbReference type="Proteomes" id="UP000655443"/>
    </source>
</evidence>
<dbReference type="Proteomes" id="UP000655443">
    <property type="component" value="Unassembled WGS sequence"/>
</dbReference>
<feature type="compositionally biased region" description="Basic and acidic residues" evidence="1">
    <location>
        <begin position="68"/>
        <end position="82"/>
    </location>
</feature>
<name>A0A918YSP4_9ACTN</name>
<evidence type="ECO:0000256" key="1">
    <source>
        <dbReference type="SAM" id="MobiDB-lite"/>
    </source>
</evidence>
<accession>A0A918YSP4</accession>
<proteinExistence type="predicted"/>
<organism evidence="2 3">
    <name type="scientific">Streptomyces alanosinicus</name>
    <dbReference type="NCBI Taxonomy" id="68171"/>
    <lineage>
        <taxon>Bacteria</taxon>
        <taxon>Bacillati</taxon>
        <taxon>Actinomycetota</taxon>
        <taxon>Actinomycetes</taxon>
        <taxon>Kitasatosporales</taxon>
        <taxon>Streptomycetaceae</taxon>
        <taxon>Streptomyces</taxon>
    </lineage>
</organism>
<reference evidence="2" key="2">
    <citation type="submission" date="2020-09" db="EMBL/GenBank/DDBJ databases">
        <authorList>
            <person name="Sun Q."/>
            <person name="Ohkuma M."/>
        </authorList>
    </citation>
    <scope>NUCLEOTIDE SEQUENCE</scope>
    <source>
        <strain evidence="2">JCM 4714</strain>
    </source>
</reference>
<reference evidence="2" key="1">
    <citation type="journal article" date="2014" name="Int. J. Syst. Evol. Microbiol.">
        <title>Complete genome sequence of Corynebacterium casei LMG S-19264T (=DSM 44701T), isolated from a smear-ripened cheese.</title>
        <authorList>
            <consortium name="US DOE Joint Genome Institute (JGI-PGF)"/>
            <person name="Walter F."/>
            <person name="Albersmeier A."/>
            <person name="Kalinowski J."/>
            <person name="Ruckert C."/>
        </authorList>
    </citation>
    <scope>NUCLEOTIDE SEQUENCE</scope>
    <source>
        <strain evidence="2">JCM 4714</strain>
    </source>
</reference>
<keyword evidence="3" id="KW-1185">Reference proteome</keyword>
<dbReference type="AlphaFoldDB" id="A0A918YSP4"/>
<feature type="region of interest" description="Disordered" evidence="1">
    <location>
        <begin position="68"/>
        <end position="87"/>
    </location>
</feature>
<evidence type="ECO:0000313" key="2">
    <source>
        <dbReference type="EMBL" id="GHE15325.1"/>
    </source>
</evidence>
<sequence>MPVPAETNTTPVPPAAAVAADAHWARKLARLRARQLPEYTLVICDDQEAKRRLDEAVLELTRCRMADAENSRKHSEETQRAEEEVEDAQADFDAVSVELTFRALPRPILDGLIKRFPPTEAQAEDGDAWNPETFPAALIAAAHIERDDYGNTVEGMSEQDAQQLLDSWPVAESNALFAAAWQAQQIVRTSTVELGKG</sequence>
<dbReference type="EMBL" id="BMVG01000061">
    <property type="protein sequence ID" value="GHE15325.1"/>
    <property type="molecule type" value="Genomic_DNA"/>
</dbReference>
<gene>
    <name evidence="2" type="ORF">GCM10010339_89620</name>
</gene>